<evidence type="ECO:0000256" key="1">
    <source>
        <dbReference type="SAM" id="Phobius"/>
    </source>
</evidence>
<dbReference type="InterPro" id="IPR013901">
    <property type="entry name" value="Anthrone_oxy"/>
</dbReference>
<feature type="transmembrane region" description="Helical" evidence="1">
    <location>
        <begin position="24"/>
        <end position="52"/>
    </location>
</feature>
<keyword evidence="1" id="KW-1133">Transmembrane helix</keyword>
<organism evidence="2 3">
    <name type="scientific">Couchioplanes caeruleus</name>
    <dbReference type="NCBI Taxonomy" id="56438"/>
    <lineage>
        <taxon>Bacteria</taxon>
        <taxon>Bacillati</taxon>
        <taxon>Actinomycetota</taxon>
        <taxon>Actinomycetes</taxon>
        <taxon>Micromonosporales</taxon>
        <taxon>Micromonosporaceae</taxon>
        <taxon>Couchioplanes</taxon>
    </lineage>
</organism>
<comment type="caution">
    <text evidence="2">The sequence shown here is derived from an EMBL/GenBank/DDBJ whole genome shotgun (WGS) entry which is preliminary data.</text>
</comment>
<keyword evidence="1" id="KW-0472">Membrane</keyword>
<feature type="transmembrane region" description="Helical" evidence="1">
    <location>
        <begin position="72"/>
        <end position="94"/>
    </location>
</feature>
<dbReference type="EMBL" id="RJKL01000001">
    <property type="protein sequence ID" value="ROP29411.1"/>
    <property type="molecule type" value="Genomic_DNA"/>
</dbReference>
<accession>A0A3N1GGZ4</accession>
<gene>
    <name evidence="2" type="ORF">EDD30_2204</name>
</gene>
<keyword evidence="1" id="KW-0812">Transmembrane</keyword>
<reference evidence="2 3" key="1">
    <citation type="submission" date="2018-11" db="EMBL/GenBank/DDBJ databases">
        <title>Sequencing the genomes of 1000 actinobacteria strains.</title>
        <authorList>
            <person name="Klenk H.-P."/>
        </authorList>
    </citation>
    <scope>NUCLEOTIDE SEQUENCE [LARGE SCALE GENOMIC DNA]</scope>
    <source>
        <strain evidence="2 3">DSM 43634</strain>
    </source>
</reference>
<dbReference type="AlphaFoldDB" id="A0A3N1GGZ4"/>
<protein>
    <submittedName>
        <fullName evidence="2">Putative membrane protein</fullName>
    </submittedName>
</protein>
<dbReference type="Proteomes" id="UP000271683">
    <property type="component" value="Unassembled WGS sequence"/>
</dbReference>
<sequence>MSVSVPATGVAPAPRRAMQLARAWALGAAAVAMGLIAGFFYAYACSVMIGLARVDNHTFVSTMQWINATVRNGWFAVSFFGALPLAAIAAILHLRRDARPVLPWTVAAVGLYAVAFAITMGISVPLNDELAAAGDPSAIADLSAVRAAYETTWVEWNIARTIAATAALACLVRALMVRARHAPARPTGSGGTTPPVTPAAR</sequence>
<evidence type="ECO:0000313" key="3">
    <source>
        <dbReference type="Proteomes" id="UP000271683"/>
    </source>
</evidence>
<feature type="transmembrane region" description="Helical" evidence="1">
    <location>
        <begin position="101"/>
        <end position="122"/>
    </location>
</feature>
<evidence type="ECO:0000313" key="2">
    <source>
        <dbReference type="EMBL" id="ROP29411.1"/>
    </source>
</evidence>
<feature type="transmembrane region" description="Helical" evidence="1">
    <location>
        <begin position="158"/>
        <end position="176"/>
    </location>
</feature>
<dbReference type="Pfam" id="PF08592">
    <property type="entry name" value="Anthrone_oxy"/>
    <property type="match status" value="1"/>
</dbReference>
<proteinExistence type="predicted"/>
<dbReference type="RefSeq" id="WP_244945195.1">
    <property type="nucleotide sequence ID" value="NZ_RJKL01000001.1"/>
</dbReference>
<name>A0A3N1GGZ4_9ACTN</name>